<dbReference type="SUPFAM" id="SSF54534">
    <property type="entry name" value="FKBP-like"/>
    <property type="match status" value="1"/>
</dbReference>
<dbReference type="GO" id="GO:0042026">
    <property type="term" value="P:protein refolding"/>
    <property type="evidence" value="ECO:0007669"/>
    <property type="project" value="UniProtKB-ARBA"/>
</dbReference>
<keyword evidence="13" id="KW-1185">Reference proteome</keyword>
<dbReference type="EC" id="5.2.1.8" evidence="10"/>
<evidence type="ECO:0000256" key="10">
    <source>
        <dbReference type="RuleBase" id="RU003915"/>
    </source>
</evidence>
<dbReference type="GO" id="GO:0005737">
    <property type="term" value="C:cytoplasm"/>
    <property type="evidence" value="ECO:0007669"/>
    <property type="project" value="UniProtKB-SubCell"/>
</dbReference>
<dbReference type="PANTHER" id="PTHR47861">
    <property type="entry name" value="FKBP-TYPE PEPTIDYL-PROLYL CIS-TRANS ISOMERASE SLYD"/>
    <property type="match status" value="1"/>
</dbReference>
<keyword evidence="4" id="KW-0963">Cytoplasm</keyword>
<evidence type="ECO:0000256" key="3">
    <source>
        <dbReference type="ARBA" id="ARBA00006577"/>
    </source>
</evidence>
<evidence type="ECO:0000256" key="6">
    <source>
        <dbReference type="ARBA" id="ARBA00023186"/>
    </source>
</evidence>
<dbReference type="RefSeq" id="WP_085814882.1">
    <property type="nucleotide sequence ID" value="NZ_AP023213.1"/>
</dbReference>
<feature type="domain" description="PPIase FKBP-type" evidence="11">
    <location>
        <begin position="7"/>
        <end position="96"/>
    </location>
</feature>
<evidence type="ECO:0000256" key="9">
    <source>
        <dbReference type="PROSITE-ProRule" id="PRU00277"/>
    </source>
</evidence>
<evidence type="ECO:0000256" key="5">
    <source>
        <dbReference type="ARBA" id="ARBA00023110"/>
    </source>
</evidence>
<dbReference type="Pfam" id="PF00254">
    <property type="entry name" value="FKBP_C"/>
    <property type="match status" value="1"/>
</dbReference>
<protein>
    <recommendedName>
        <fullName evidence="10">Peptidyl-prolyl cis-trans isomerase</fullName>
        <ecNumber evidence="10">5.2.1.8</ecNumber>
    </recommendedName>
</protein>
<dbReference type="Gene3D" id="3.10.50.40">
    <property type="match status" value="1"/>
</dbReference>
<accession>A0A6S6M517</accession>
<organism evidence="12 13">
    <name type="scientific">Citrifermentans bremense</name>
    <dbReference type="NCBI Taxonomy" id="60035"/>
    <lineage>
        <taxon>Bacteria</taxon>
        <taxon>Pseudomonadati</taxon>
        <taxon>Thermodesulfobacteriota</taxon>
        <taxon>Desulfuromonadia</taxon>
        <taxon>Geobacterales</taxon>
        <taxon>Geobacteraceae</taxon>
        <taxon>Citrifermentans</taxon>
    </lineage>
</organism>
<dbReference type="InterPro" id="IPR046357">
    <property type="entry name" value="PPIase_dom_sf"/>
</dbReference>
<evidence type="ECO:0000256" key="8">
    <source>
        <dbReference type="ARBA" id="ARBA00037071"/>
    </source>
</evidence>
<evidence type="ECO:0000313" key="12">
    <source>
        <dbReference type="EMBL" id="BCG48760.1"/>
    </source>
</evidence>
<gene>
    <name evidence="12" type="ORF">GEOBRER4_n3655</name>
</gene>
<dbReference type="PANTHER" id="PTHR47861:SF3">
    <property type="entry name" value="FKBP-TYPE PEPTIDYL-PROLYL CIS-TRANS ISOMERASE SLYD"/>
    <property type="match status" value="1"/>
</dbReference>
<comment type="similarity">
    <text evidence="3 10">Belongs to the FKBP-type PPIase family.</text>
</comment>
<comment type="catalytic activity">
    <reaction evidence="1 9 10">
        <text>[protein]-peptidylproline (omega=180) = [protein]-peptidylproline (omega=0)</text>
        <dbReference type="Rhea" id="RHEA:16237"/>
        <dbReference type="Rhea" id="RHEA-COMP:10747"/>
        <dbReference type="Rhea" id="RHEA-COMP:10748"/>
        <dbReference type="ChEBI" id="CHEBI:83833"/>
        <dbReference type="ChEBI" id="CHEBI:83834"/>
        <dbReference type="EC" id="5.2.1.8"/>
    </reaction>
</comment>
<dbReference type="InterPro" id="IPR001179">
    <property type="entry name" value="PPIase_FKBP_dom"/>
</dbReference>
<keyword evidence="7 9" id="KW-0413">Isomerase</keyword>
<evidence type="ECO:0000256" key="7">
    <source>
        <dbReference type="ARBA" id="ARBA00023235"/>
    </source>
</evidence>
<sequence>MAQAKEGDRVKVHYTGRLDDGSIFDSSECAEDDCGCGHGPIEFTIGQGEVIPGFEAGVKGLSVGESKTVHIPVADAYGERIEEMVAVVPRGDLPPDMKPEVGQQLEVTQEDGQVFSVLVVEVTDETISIDANHPLAGQPLNFELKLVEIL</sequence>
<dbReference type="EMBL" id="AP023213">
    <property type="protein sequence ID" value="BCG48760.1"/>
    <property type="molecule type" value="Genomic_DNA"/>
</dbReference>
<comment type="subcellular location">
    <subcellularLocation>
        <location evidence="2">Cytoplasm</location>
    </subcellularLocation>
</comment>
<keyword evidence="5 9" id="KW-0697">Rotamase</keyword>
<reference evidence="12 13" key="1">
    <citation type="submission" date="2020-06" db="EMBL/GenBank/DDBJ databases">
        <title>Interaction of electrochemicaly active bacteria, Geobacter bremensis R4 on different carbon anode.</title>
        <authorList>
            <person name="Meng L."/>
            <person name="Yoshida N."/>
        </authorList>
    </citation>
    <scope>NUCLEOTIDE SEQUENCE [LARGE SCALE GENOMIC DNA]</scope>
    <source>
        <strain evidence="12 13">R4</strain>
    </source>
</reference>
<dbReference type="GO" id="GO:0003755">
    <property type="term" value="F:peptidyl-prolyl cis-trans isomerase activity"/>
    <property type="evidence" value="ECO:0007669"/>
    <property type="project" value="UniProtKB-UniRule"/>
</dbReference>
<dbReference type="AlphaFoldDB" id="A0A6S6M517"/>
<proteinExistence type="inferred from homology"/>
<keyword evidence="6" id="KW-0143">Chaperone</keyword>
<evidence type="ECO:0000256" key="4">
    <source>
        <dbReference type="ARBA" id="ARBA00022490"/>
    </source>
</evidence>
<evidence type="ECO:0000313" key="13">
    <source>
        <dbReference type="Proteomes" id="UP000515472"/>
    </source>
</evidence>
<name>A0A6S6M517_9BACT</name>
<dbReference type="Proteomes" id="UP000515472">
    <property type="component" value="Chromosome"/>
</dbReference>
<evidence type="ECO:0000256" key="1">
    <source>
        <dbReference type="ARBA" id="ARBA00000971"/>
    </source>
</evidence>
<evidence type="ECO:0000259" key="11">
    <source>
        <dbReference type="PROSITE" id="PS50059"/>
    </source>
</evidence>
<dbReference type="KEGG" id="gbn:GEOBRER4_35100"/>
<comment type="function">
    <text evidence="8">Also involved in hydrogenase metallocenter assembly, probably by participating in the nickel insertion step. This function in hydrogenase biosynthesis requires chaperone activity and the presence of the metal-binding domain, but not PPIase activity.</text>
</comment>
<dbReference type="PROSITE" id="PS50059">
    <property type="entry name" value="FKBP_PPIASE"/>
    <property type="match status" value="1"/>
</dbReference>
<evidence type="ECO:0000256" key="2">
    <source>
        <dbReference type="ARBA" id="ARBA00004496"/>
    </source>
</evidence>